<dbReference type="EMBL" id="JAYMYQ010000006">
    <property type="protein sequence ID" value="KAK7324040.1"/>
    <property type="molecule type" value="Genomic_DNA"/>
</dbReference>
<feature type="chain" id="PRO_5042888035" evidence="1">
    <location>
        <begin position="20"/>
        <end position="402"/>
    </location>
</feature>
<feature type="signal peptide" evidence="1">
    <location>
        <begin position="1"/>
        <end position="19"/>
    </location>
</feature>
<reference evidence="2 3" key="1">
    <citation type="submission" date="2024-01" db="EMBL/GenBank/DDBJ databases">
        <title>The genomes of 5 underutilized Papilionoideae crops provide insights into root nodulation and disease resistanc.</title>
        <authorList>
            <person name="Jiang F."/>
        </authorList>
    </citation>
    <scope>NUCLEOTIDE SEQUENCE [LARGE SCALE GENOMIC DNA]</scope>
    <source>
        <strain evidence="2">LVBAO_FW01</strain>
        <tissue evidence="2">Leaves</tissue>
    </source>
</reference>
<gene>
    <name evidence="2" type="ORF">VNO77_27551</name>
</gene>
<keyword evidence="1" id="KW-0732">Signal</keyword>
<comment type="caution">
    <text evidence="2">The sequence shown here is derived from an EMBL/GenBank/DDBJ whole genome shotgun (WGS) entry which is preliminary data.</text>
</comment>
<accession>A0AAN9KUC2</accession>
<keyword evidence="3" id="KW-1185">Reference proteome</keyword>
<organism evidence="2 3">
    <name type="scientific">Canavalia gladiata</name>
    <name type="common">Sword bean</name>
    <name type="synonym">Dolichos gladiatus</name>
    <dbReference type="NCBI Taxonomy" id="3824"/>
    <lineage>
        <taxon>Eukaryota</taxon>
        <taxon>Viridiplantae</taxon>
        <taxon>Streptophyta</taxon>
        <taxon>Embryophyta</taxon>
        <taxon>Tracheophyta</taxon>
        <taxon>Spermatophyta</taxon>
        <taxon>Magnoliopsida</taxon>
        <taxon>eudicotyledons</taxon>
        <taxon>Gunneridae</taxon>
        <taxon>Pentapetalae</taxon>
        <taxon>rosids</taxon>
        <taxon>fabids</taxon>
        <taxon>Fabales</taxon>
        <taxon>Fabaceae</taxon>
        <taxon>Papilionoideae</taxon>
        <taxon>50 kb inversion clade</taxon>
        <taxon>NPAAA clade</taxon>
        <taxon>indigoferoid/millettioid clade</taxon>
        <taxon>Phaseoleae</taxon>
        <taxon>Canavalia</taxon>
    </lineage>
</organism>
<dbReference type="Proteomes" id="UP001367508">
    <property type="component" value="Unassembled WGS sequence"/>
</dbReference>
<evidence type="ECO:0000256" key="1">
    <source>
        <dbReference type="SAM" id="SignalP"/>
    </source>
</evidence>
<protein>
    <submittedName>
        <fullName evidence="2">Uncharacterized protein</fullName>
    </submittedName>
</protein>
<evidence type="ECO:0000313" key="2">
    <source>
        <dbReference type="EMBL" id="KAK7324040.1"/>
    </source>
</evidence>
<dbReference type="AlphaFoldDB" id="A0AAN9KUC2"/>
<proteinExistence type="predicted"/>
<evidence type="ECO:0000313" key="3">
    <source>
        <dbReference type="Proteomes" id="UP001367508"/>
    </source>
</evidence>
<name>A0AAN9KUC2_CANGL</name>
<sequence>MPCSKRLSATLVYILAVPAIDIYVVPSRPNFEPLYEQVHQIHRGLLVREQVINEPKVPSLQILSVDMLFSCHLLSTKLALRISIISSELSGQYSISVTYSLQRILVNDRPRSDSGYGINNSLVSCNTSTLGCTDTKHSSESVDRCSDSWSHTTEGLLSYLRPRVNGLLGCSVAGVLSCTGPRAKRNKASNSLGLAFGAASVWSIGHSGGHGRRENKQPYALSIITMCTLQIKAERVSRALSSLVKALEVLWRGLPGVIFLDIRVAQVAWSLSSNLPAMQIFLLSGVHLPLSRVVAIRHLPRLGSAAIVFLASHFAGGQVIQVPKAGSCQPERPGADIISLIIEHPTRIGILYQPFVGSGSDAIHGVSTDQKDKRNRMLTWMDLGEAGEDRAKKKLPRNASQR</sequence>